<evidence type="ECO:0000313" key="3">
    <source>
        <dbReference type="EMBL" id="RIX97600.1"/>
    </source>
</evidence>
<keyword evidence="1" id="KW-0472">Membrane</keyword>
<feature type="domain" description="DUF1206" evidence="2">
    <location>
        <begin position="194"/>
        <end position="262"/>
    </location>
</feature>
<name>A0A3A1WGR9_9HYPH</name>
<keyword evidence="1" id="KW-1133">Transmembrane helix</keyword>
<dbReference type="InterPro" id="IPR009597">
    <property type="entry name" value="DUF1206"/>
</dbReference>
<keyword evidence="1" id="KW-0812">Transmembrane</keyword>
<comment type="caution">
    <text evidence="3">The sequence shown here is derived from an EMBL/GenBank/DDBJ whole genome shotgun (WGS) entry which is preliminary data.</text>
</comment>
<sequence>MSSSSMPVRDHRDAIEKAARLGYLARAAVFVVIGTFAFLTAFAAGEAMSQEDAIGRIVASPFGGVLLVLLAVALPCFSLWRFVQAIFDADGYGTSPKGLATRLGRFVSGLAYLFLSIYAASLLFGLSTGGDGDGGGGLLNQWAPLFGPWFTIPAGLLMLGVAGAQVKKAWSGSFLRFLRLPQAHARWMTAVCRFGIAARAVVFLALAVLFFTGASRWSPDHMPGLEDALVAIGSWPHGALLLSGTGLGLVAFGAYALILSCYGRIRSPDLDPSDALRRMGA</sequence>
<feature type="transmembrane region" description="Helical" evidence="1">
    <location>
        <begin position="21"/>
        <end position="42"/>
    </location>
</feature>
<keyword evidence="4" id="KW-1185">Reference proteome</keyword>
<evidence type="ECO:0000256" key="1">
    <source>
        <dbReference type="SAM" id="Phobius"/>
    </source>
</evidence>
<dbReference type="OrthoDB" id="5702018at2"/>
<dbReference type="AlphaFoldDB" id="A0A3A1WGR9"/>
<dbReference type="EMBL" id="QYRN01000014">
    <property type="protein sequence ID" value="RIX97600.1"/>
    <property type="molecule type" value="Genomic_DNA"/>
</dbReference>
<protein>
    <submittedName>
        <fullName evidence="3">DUF1206 domain-containing protein</fullName>
    </submittedName>
</protein>
<dbReference type="Proteomes" id="UP000265750">
    <property type="component" value="Unassembled WGS sequence"/>
</dbReference>
<feature type="transmembrane region" description="Helical" evidence="1">
    <location>
        <begin position="187"/>
        <end position="214"/>
    </location>
</feature>
<accession>A0A3A1WGR9</accession>
<organism evidence="3 4">
    <name type="scientific">Aureimonas flava</name>
    <dbReference type="NCBI Taxonomy" id="2320271"/>
    <lineage>
        <taxon>Bacteria</taxon>
        <taxon>Pseudomonadati</taxon>
        <taxon>Pseudomonadota</taxon>
        <taxon>Alphaproteobacteria</taxon>
        <taxon>Hyphomicrobiales</taxon>
        <taxon>Aurantimonadaceae</taxon>
        <taxon>Aureimonas</taxon>
    </lineage>
</organism>
<feature type="transmembrane region" description="Helical" evidence="1">
    <location>
        <begin position="234"/>
        <end position="258"/>
    </location>
</feature>
<dbReference type="RefSeq" id="WP_119541597.1">
    <property type="nucleotide sequence ID" value="NZ_QYRN01000014.1"/>
</dbReference>
<proteinExistence type="predicted"/>
<feature type="transmembrane region" description="Helical" evidence="1">
    <location>
        <begin position="103"/>
        <end position="126"/>
    </location>
</feature>
<reference evidence="4" key="1">
    <citation type="submission" date="2018-09" db="EMBL/GenBank/DDBJ databases">
        <authorList>
            <person name="Tuo L."/>
        </authorList>
    </citation>
    <scope>NUCLEOTIDE SEQUENCE [LARGE SCALE GENOMIC DNA]</scope>
    <source>
        <strain evidence="4">M2BS4Y-1</strain>
    </source>
</reference>
<gene>
    <name evidence="3" type="ORF">D3218_18695</name>
</gene>
<feature type="transmembrane region" description="Helical" evidence="1">
    <location>
        <begin position="146"/>
        <end position="166"/>
    </location>
</feature>
<dbReference type="Pfam" id="PF06724">
    <property type="entry name" value="DUF1206"/>
    <property type="match status" value="2"/>
</dbReference>
<evidence type="ECO:0000313" key="4">
    <source>
        <dbReference type="Proteomes" id="UP000265750"/>
    </source>
</evidence>
<evidence type="ECO:0000259" key="2">
    <source>
        <dbReference type="Pfam" id="PF06724"/>
    </source>
</evidence>
<feature type="transmembrane region" description="Helical" evidence="1">
    <location>
        <begin position="62"/>
        <end position="83"/>
    </location>
</feature>
<feature type="domain" description="DUF1206" evidence="2">
    <location>
        <begin position="21"/>
        <end position="87"/>
    </location>
</feature>